<dbReference type="RefSeq" id="WP_013676056.1">
    <property type="nucleotide sequence ID" value="NZ_BAABKS010000001.1"/>
</dbReference>
<evidence type="ECO:0000256" key="1">
    <source>
        <dbReference type="SAM" id="MobiDB-lite"/>
    </source>
</evidence>
<organism evidence="2 3">
    <name type="scientific">Pseudonocardia benzenivorans</name>
    <dbReference type="NCBI Taxonomy" id="228005"/>
    <lineage>
        <taxon>Bacteria</taxon>
        <taxon>Bacillati</taxon>
        <taxon>Actinomycetota</taxon>
        <taxon>Actinomycetes</taxon>
        <taxon>Pseudonocardiales</taxon>
        <taxon>Pseudonocardiaceae</taxon>
        <taxon>Pseudonocardia</taxon>
    </lineage>
</organism>
<dbReference type="Proteomes" id="UP001597182">
    <property type="component" value="Unassembled WGS sequence"/>
</dbReference>
<accession>A0ABW3VF02</accession>
<reference evidence="3" key="1">
    <citation type="journal article" date="2019" name="Int. J. Syst. Evol. Microbiol.">
        <title>The Global Catalogue of Microorganisms (GCM) 10K type strain sequencing project: providing services to taxonomists for standard genome sequencing and annotation.</title>
        <authorList>
            <consortium name="The Broad Institute Genomics Platform"/>
            <consortium name="The Broad Institute Genome Sequencing Center for Infectious Disease"/>
            <person name="Wu L."/>
            <person name="Ma J."/>
        </authorList>
    </citation>
    <scope>NUCLEOTIDE SEQUENCE [LARGE SCALE GENOMIC DNA]</scope>
    <source>
        <strain evidence="3">CCUG 49018</strain>
    </source>
</reference>
<dbReference type="EMBL" id="JBHTMB010000057">
    <property type="protein sequence ID" value="MFD1233305.1"/>
    <property type="molecule type" value="Genomic_DNA"/>
</dbReference>
<evidence type="ECO:0000313" key="2">
    <source>
        <dbReference type="EMBL" id="MFD1233305.1"/>
    </source>
</evidence>
<comment type="caution">
    <text evidence="2">The sequence shown here is derived from an EMBL/GenBank/DDBJ whole genome shotgun (WGS) entry which is preliminary data.</text>
</comment>
<name>A0ABW3VF02_9PSEU</name>
<feature type="region of interest" description="Disordered" evidence="1">
    <location>
        <begin position="1"/>
        <end position="34"/>
    </location>
</feature>
<evidence type="ECO:0000313" key="3">
    <source>
        <dbReference type="Proteomes" id="UP001597182"/>
    </source>
</evidence>
<keyword evidence="3" id="KW-1185">Reference proteome</keyword>
<proteinExistence type="predicted"/>
<sequence length="53" mass="5729">MKLGRKLAEGVAVDLDAEPMATPEPRTEPENTRVEVAATTEERAEVRAEHAGV</sequence>
<protein>
    <submittedName>
        <fullName evidence="2">Uncharacterized protein</fullName>
    </submittedName>
</protein>
<gene>
    <name evidence="2" type="ORF">ACFQ34_08435</name>
</gene>